<accession>A0A917RAQ9</accession>
<comment type="caution">
    <text evidence="2">The sequence shown here is derived from an EMBL/GenBank/DDBJ whole genome shotgun (WGS) entry which is preliminary data.</text>
</comment>
<dbReference type="Gene3D" id="3.10.450.50">
    <property type="match status" value="1"/>
</dbReference>
<dbReference type="Proteomes" id="UP000638263">
    <property type="component" value="Unassembled WGS sequence"/>
</dbReference>
<dbReference type="InterPro" id="IPR037401">
    <property type="entry name" value="SnoaL-like"/>
</dbReference>
<dbReference type="InterPro" id="IPR032710">
    <property type="entry name" value="NTF2-like_dom_sf"/>
</dbReference>
<name>A0A917RAQ9_9NOCA</name>
<evidence type="ECO:0000313" key="3">
    <source>
        <dbReference type="Proteomes" id="UP000638263"/>
    </source>
</evidence>
<dbReference type="AlphaFoldDB" id="A0A917RAQ9"/>
<evidence type="ECO:0000313" key="2">
    <source>
        <dbReference type="EMBL" id="GGK97683.1"/>
    </source>
</evidence>
<dbReference type="RefSeq" id="WP_229718619.1">
    <property type="nucleotide sequence ID" value="NZ_BMMH01000002.1"/>
</dbReference>
<reference evidence="2" key="2">
    <citation type="submission" date="2020-09" db="EMBL/GenBank/DDBJ databases">
        <authorList>
            <person name="Sun Q."/>
            <person name="Zhou Y."/>
        </authorList>
    </citation>
    <scope>NUCLEOTIDE SEQUENCE</scope>
    <source>
        <strain evidence="2">CGMCC 4.3508</strain>
    </source>
</reference>
<feature type="domain" description="SnoaL-like" evidence="1">
    <location>
        <begin position="30"/>
        <end position="126"/>
    </location>
</feature>
<keyword evidence="3" id="KW-1185">Reference proteome</keyword>
<evidence type="ECO:0000259" key="1">
    <source>
        <dbReference type="Pfam" id="PF12680"/>
    </source>
</evidence>
<sequence length="138" mass="15874">MTYAPIRLPHRPPHHTPEQFVHDFFTSFTEAALTDADPGEVVDRFHTRDVVQMSDGTRLDRDRLVAHLRPLRKNLREYRFDVHRVVADGDCIAAHLTIHARMRNGAVVATEVFQFGQFTADGRLRRSEQITRTLTTPS</sequence>
<reference evidence="2" key="1">
    <citation type="journal article" date="2014" name="Int. J. Syst. Evol. Microbiol.">
        <title>Complete genome sequence of Corynebacterium casei LMG S-19264T (=DSM 44701T), isolated from a smear-ripened cheese.</title>
        <authorList>
            <consortium name="US DOE Joint Genome Institute (JGI-PGF)"/>
            <person name="Walter F."/>
            <person name="Albersmeier A."/>
            <person name="Kalinowski J."/>
            <person name="Ruckert C."/>
        </authorList>
    </citation>
    <scope>NUCLEOTIDE SEQUENCE</scope>
    <source>
        <strain evidence="2">CGMCC 4.3508</strain>
    </source>
</reference>
<dbReference type="SUPFAM" id="SSF54427">
    <property type="entry name" value="NTF2-like"/>
    <property type="match status" value="1"/>
</dbReference>
<protein>
    <recommendedName>
        <fullName evidence="1">SnoaL-like domain-containing protein</fullName>
    </recommendedName>
</protein>
<dbReference type="EMBL" id="BMMH01000002">
    <property type="protein sequence ID" value="GGK97683.1"/>
    <property type="molecule type" value="Genomic_DNA"/>
</dbReference>
<proteinExistence type="predicted"/>
<dbReference type="Pfam" id="PF12680">
    <property type="entry name" value="SnoaL_2"/>
    <property type="match status" value="1"/>
</dbReference>
<organism evidence="2 3">
    <name type="scientific">Nocardia jinanensis</name>
    <dbReference type="NCBI Taxonomy" id="382504"/>
    <lineage>
        <taxon>Bacteria</taxon>
        <taxon>Bacillati</taxon>
        <taxon>Actinomycetota</taxon>
        <taxon>Actinomycetes</taxon>
        <taxon>Mycobacteriales</taxon>
        <taxon>Nocardiaceae</taxon>
        <taxon>Nocardia</taxon>
    </lineage>
</organism>
<gene>
    <name evidence="2" type="ORF">GCM10011588_10170</name>
</gene>